<evidence type="ECO:0000256" key="9">
    <source>
        <dbReference type="SAM" id="SignalP"/>
    </source>
</evidence>
<keyword evidence="11" id="KW-1185">Reference proteome</keyword>
<organism evidence="11 12">
    <name type="scientific">Xenopus tropicalis</name>
    <name type="common">Western clawed frog</name>
    <name type="synonym">Silurana tropicalis</name>
    <dbReference type="NCBI Taxonomy" id="8364"/>
    <lineage>
        <taxon>Eukaryota</taxon>
        <taxon>Metazoa</taxon>
        <taxon>Chordata</taxon>
        <taxon>Craniata</taxon>
        <taxon>Vertebrata</taxon>
        <taxon>Euteleostomi</taxon>
        <taxon>Amphibia</taxon>
        <taxon>Batrachia</taxon>
        <taxon>Anura</taxon>
        <taxon>Pipoidea</taxon>
        <taxon>Pipidae</taxon>
        <taxon>Xenopodinae</taxon>
        <taxon>Xenopus</taxon>
        <taxon>Silurana</taxon>
    </lineage>
</organism>
<dbReference type="PROSITE" id="PS50998">
    <property type="entry name" value="GLA_2"/>
    <property type="match status" value="1"/>
</dbReference>
<dbReference type="Xenbase" id="XB-GENE-1018529">
    <property type="gene designation" value="bglap2"/>
</dbReference>
<dbReference type="CTD" id="12097"/>
<keyword evidence="9" id="KW-0732">Signal</keyword>
<evidence type="ECO:0000256" key="6">
    <source>
        <dbReference type="ARBA" id="ARBA00022723"/>
    </source>
</evidence>
<comment type="similarity">
    <text evidence="2">Belongs to the osteocalcin/matrix Gla protein family.</text>
</comment>
<dbReference type="AlphaFoldDB" id="A0A8J0QN56"/>
<evidence type="ECO:0000256" key="8">
    <source>
        <dbReference type="ARBA" id="ARBA00023157"/>
    </source>
</evidence>
<evidence type="ECO:0000259" key="10">
    <source>
        <dbReference type="PROSITE" id="PS50998"/>
    </source>
</evidence>
<evidence type="ECO:0000313" key="11">
    <source>
        <dbReference type="Proteomes" id="UP000008143"/>
    </source>
</evidence>
<comment type="subcellular location">
    <subcellularLocation>
        <location evidence="1">Secreted</location>
    </subcellularLocation>
</comment>
<feature type="signal peptide" evidence="9">
    <location>
        <begin position="1"/>
        <end position="16"/>
    </location>
</feature>
<dbReference type="SMART" id="SM00069">
    <property type="entry name" value="GLA"/>
    <property type="match status" value="1"/>
</dbReference>
<dbReference type="AGR" id="Xenbase:XB-GENE-1018529"/>
<dbReference type="Proteomes" id="UP000008143">
    <property type="component" value="Chromosome 4"/>
</dbReference>
<dbReference type="SUPFAM" id="SSF57630">
    <property type="entry name" value="GLA-domain"/>
    <property type="match status" value="1"/>
</dbReference>
<dbReference type="GO" id="GO:0031214">
    <property type="term" value="P:biomineral tissue development"/>
    <property type="evidence" value="ECO:0007669"/>
    <property type="project" value="UniProtKB-KW"/>
</dbReference>
<dbReference type="PANTHER" id="PTHR14235:SF0">
    <property type="entry name" value="OSTEOCALCIN"/>
    <property type="match status" value="1"/>
</dbReference>
<dbReference type="GO" id="GO:0005509">
    <property type="term" value="F:calcium ion binding"/>
    <property type="evidence" value="ECO:0007669"/>
    <property type="project" value="InterPro"/>
</dbReference>
<dbReference type="OrthoDB" id="9950568at2759"/>
<dbReference type="Pfam" id="PF25890">
    <property type="entry name" value="BGLAP_C"/>
    <property type="match status" value="1"/>
</dbReference>
<feature type="domain" description="Gla" evidence="10">
    <location>
        <begin position="53"/>
        <end position="99"/>
    </location>
</feature>
<sequence length="101" mass="12040">MKELVILSLLVLSVYSVLHKDVKPMDSRKKEFPEDVKVTRQAAHAIIKRVRRGYNYYERYFPRVKSPLELKKEQCENYSPCDQLSEWVGFYQAYQTYFGPV</sequence>
<keyword evidence="4" id="KW-0964">Secreted</keyword>
<evidence type="ECO:0000256" key="4">
    <source>
        <dbReference type="ARBA" id="ARBA00022525"/>
    </source>
</evidence>
<evidence type="ECO:0000256" key="2">
    <source>
        <dbReference type="ARBA" id="ARBA00008850"/>
    </source>
</evidence>
<dbReference type="RefSeq" id="XP_002935655.1">
    <property type="nucleotide sequence ID" value="XM_002935609.5"/>
</dbReference>
<keyword evidence="8" id="KW-1015">Disulfide bond</keyword>
<evidence type="ECO:0000256" key="1">
    <source>
        <dbReference type="ARBA" id="ARBA00004613"/>
    </source>
</evidence>
<accession>A0A8J0QN56</accession>
<dbReference type="InterPro" id="IPR039176">
    <property type="entry name" value="Osteocalcin"/>
</dbReference>
<protein>
    <submittedName>
        <fullName evidence="12">Osteocalcin</fullName>
    </submittedName>
</protein>
<dbReference type="InterPro" id="IPR000294">
    <property type="entry name" value="GLA_domain"/>
</dbReference>
<proteinExistence type="inferred from homology"/>
<name>A0A8J0QN56_XENTR</name>
<keyword evidence="6" id="KW-0479">Metal-binding</keyword>
<dbReference type="KEGG" id="xtr:100493875"/>
<dbReference type="PROSITE" id="PS00011">
    <property type="entry name" value="GLA_1"/>
    <property type="match status" value="1"/>
</dbReference>
<keyword evidence="7" id="KW-0106">Calcium</keyword>
<reference evidence="12" key="1">
    <citation type="submission" date="2025-08" db="UniProtKB">
        <authorList>
            <consortium name="RefSeq"/>
        </authorList>
    </citation>
    <scope>IDENTIFICATION</scope>
    <source>
        <strain evidence="12">Nigerian</strain>
        <tissue evidence="12">Liver and blood</tissue>
    </source>
</reference>
<keyword evidence="3" id="KW-0301">Gamma-carboxyglutamic acid</keyword>
<dbReference type="GO" id="GO:1900076">
    <property type="term" value="P:regulation of cellular response to insulin stimulus"/>
    <property type="evidence" value="ECO:0007669"/>
    <property type="project" value="InterPro"/>
</dbReference>
<evidence type="ECO:0000313" key="12">
    <source>
        <dbReference type="RefSeq" id="XP_002935655.1"/>
    </source>
</evidence>
<dbReference type="GO" id="GO:0032571">
    <property type="term" value="P:response to vitamin K"/>
    <property type="evidence" value="ECO:0007669"/>
    <property type="project" value="InterPro"/>
</dbReference>
<dbReference type="GO" id="GO:0005576">
    <property type="term" value="C:extracellular region"/>
    <property type="evidence" value="ECO:0007669"/>
    <property type="project" value="UniProtKB-SubCell"/>
</dbReference>
<feature type="chain" id="PRO_5035260365" evidence="9">
    <location>
        <begin position="17"/>
        <end position="101"/>
    </location>
</feature>
<dbReference type="InterPro" id="IPR035972">
    <property type="entry name" value="GLA-like_dom_SF"/>
</dbReference>
<dbReference type="GeneID" id="100493875"/>
<evidence type="ECO:0000256" key="5">
    <source>
        <dbReference type="ARBA" id="ARBA00022591"/>
    </source>
</evidence>
<dbReference type="OMA" id="ERYYEMF"/>
<keyword evidence="5" id="KW-0091">Biomineralization</keyword>
<dbReference type="PANTHER" id="PTHR14235">
    <property type="entry name" value="OSTEOCALCIN"/>
    <property type="match status" value="1"/>
</dbReference>
<evidence type="ECO:0000313" key="13">
    <source>
        <dbReference type="Xenbase" id="XB-GENE-1018529"/>
    </source>
</evidence>
<gene>
    <name evidence="12 13" type="primary">bglap2</name>
</gene>
<dbReference type="InterPro" id="IPR058704">
    <property type="entry name" value="BGLAP-like_C"/>
</dbReference>
<evidence type="ECO:0000256" key="7">
    <source>
        <dbReference type="ARBA" id="ARBA00022837"/>
    </source>
</evidence>
<dbReference type="GO" id="GO:0060348">
    <property type="term" value="P:bone development"/>
    <property type="evidence" value="ECO:0007669"/>
    <property type="project" value="InterPro"/>
</dbReference>
<evidence type="ECO:0000256" key="3">
    <source>
        <dbReference type="ARBA" id="ARBA00022479"/>
    </source>
</evidence>